<keyword evidence="8" id="KW-1185">Reference proteome</keyword>
<dbReference type="PANTHER" id="PTHR10869">
    <property type="entry name" value="PROLYL 4-HYDROXYLASE ALPHA SUBUNIT"/>
    <property type="match status" value="1"/>
</dbReference>
<keyword evidence="3" id="KW-0223">Dioxygenase</keyword>
<dbReference type="Proteomes" id="UP001301769">
    <property type="component" value="Unassembled WGS sequence"/>
</dbReference>
<accession>A0AAN7AZI8</accession>
<evidence type="ECO:0000259" key="6">
    <source>
        <dbReference type="SMART" id="SM00702"/>
    </source>
</evidence>
<proteinExistence type="predicted"/>
<evidence type="ECO:0000256" key="4">
    <source>
        <dbReference type="ARBA" id="ARBA00023002"/>
    </source>
</evidence>
<reference evidence="7" key="1">
    <citation type="journal article" date="2023" name="Mol. Phylogenet. Evol.">
        <title>Genome-scale phylogeny and comparative genomics of the fungal order Sordariales.</title>
        <authorList>
            <person name="Hensen N."/>
            <person name="Bonometti L."/>
            <person name="Westerberg I."/>
            <person name="Brannstrom I.O."/>
            <person name="Guillou S."/>
            <person name="Cros-Aarteil S."/>
            <person name="Calhoun S."/>
            <person name="Haridas S."/>
            <person name="Kuo A."/>
            <person name="Mondo S."/>
            <person name="Pangilinan J."/>
            <person name="Riley R."/>
            <person name="LaButti K."/>
            <person name="Andreopoulos B."/>
            <person name="Lipzen A."/>
            <person name="Chen C."/>
            <person name="Yan M."/>
            <person name="Daum C."/>
            <person name="Ng V."/>
            <person name="Clum A."/>
            <person name="Steindorff A."/>
            <person name="Ohm R.A."/>
            <person name="Martin F."/>
            <person name="Silar P."/>
            <person name="Natvig D.O."/>
            <person name="Lalanne C."/>
            <person name="Gautier V."/>
            <person name="Ament-Velasquez S.L."/>
            <person name="Kruys A."/>
            <person name="Hutchinson M.I."/>
            <person name="Powell A.J."/>
            <person name="Barry K."/>
            <person name="Miller A.N."/>
            <person name="Grigoriev I.V."/>
            <person name="Debuchy R."/>
            <person name="Gladieux P."/>
            <person name="Hiltunen Thoren M."/>
            <person name="Johannesson H."/>
        </authorList>
    </citation>
    <scope>NUCLEOTIDE SEQUENCE</scope>
    <source>
        <strain evidence="7">PSN293</strain>
    </source>
</reference>
<organism evidence="7 8">
    <name type="scientific">Rhypophila decipiens</name>
    <dbReference type="NCBI Taxonomy" id="261697"/>
    <lineage>
        <taxon>Eukaryota</taxon>
        <taxon>Fungi</taxon>
        <taxon>Dikarya</taxon>
        <taxon>Ascomycota</taxon>
        <taxon>Pezizomycotina</taxon>
        <taxon>Sordariomycetes</taxon>
        <taxon>Sordariomycetidae</taxon>
        <taxon>Sordariales</taxon>
        <taxon>Naviculisporaceae</taxon>
        <taxon>Rhypophila</taxon>
    </lineage>
</organism>
<dbReference type="GO" id="GO:0005506">
    <property type="term" value="F:iron ion binding"/>
    <property type="evidence" value="ECO:0007669"/>
    <property type="project" value="InterPro"/>
</dbReference>
<reference evidence="7" key="2">
    <citation type="submission" date="2023-05" db="EMBL/GenBank/DDBJ databases">
        <authorList>
            <consortium name="Lawrence Berkeley National Laboratory"/>
            <person name="Steindorff A."/>
            <person name="Hensen N."/>
            <person name="Bonometti L."/>
            <person name="Westerberg I."/>
            <person name="Brannstrom I.O."/>
            <person name="Guillou S."/>
            <person name="Cros-Aarteil S."/>
            <person name="Calhoun S."/>
            <person name="Haridas S."/>
            <person name="Kuo A."/>
            <person name="Mondo S."/>
            <person name="Pangilinan J."/>
            <person name="Riley R."/>
            <person name="Labutti K."/>
            <person name="Andreopoulos B."/>
            <person name="Lipzen A."/>
            <person name="Chen C."/>
            <person name="Yanf M."/>
            <person name="Daum C."/>
            <person name="Ng V."/>
            <person name="Clum A."/>
            <person name="Ohm R."/>
            <person name="Martin F."/>
            <person name="Silar P."/>
            <person name="Natvig D."/>
            <person name="Lalanne C."/>
            <person name="Gautier V."/>
            <person name="Ament-Velasquez S.L."/>
            <person name="Kruys A."/>
            <person name="Hutchinson M.I."/>
            <person name="Powell A.J."/>
            <person name="Barry K."/>
            <person name="Miller A.N."/>
            <person name="Grigoriev I.V."/>
            <person name="Debuchy R."/>
            <person name="Gladieux P."/>
            <person name="Thoren M.H."/>
            <person name="Johannesson H."/>
        </authorList>
    </citation>
    <scope>NUCLEOTIDE SEQUENCE</scope>
    <source>
        <strain evidence="7">PSN293</strain>
    </source>
</reference>
<dbReference type="GO" id="GO:0031418">
    <property type="term" value="F:L-ascorbic acid binding"/>
    <property type="evidence" value="ECO:0007669"/>
    <property type="project" value="InterPro"/>
</dbReference>
<comment type="cofactor">
    <cofactor evidence="1">
        <name>L-ascorbate</name>
        <dbReference type="ChEBI" id="CHEBI:38290"/>
    </cofactor>
</comment>
<sequence length="284" mass="31252">MTNPSQLAVLSLTVALSAFFGPILLTSLSPHFQPWVELLPISWDSTPLQCAPHTYTTTLVSLSPLLIYIHNFVSPAESRALVDLGIPLLEPSPITGYGSDARGSRARTSWSAPLPVNNSLVDCILARAESFMGTLLLQGRDNMGQAQLVRYTEGQKFDLHHDWFSRPRILDEDAKSGRRRLYNRIATVFLTLQADNITEGTGETWFPYVKPSTTTTGAPNPWWREHEDGGMAFKAIAGNALFWVNMFPNNGSGDGRTLHAGLPVKGGVKTAMNIWPRVFFGPDA</sequence>
<name>A0AAN7AZI8_9PEZI</name>
<comment type="caution">
    <text evidence="7">The sequence shown here is derived from an EMBL/GenBank/DDBJ whole genome shotgun (WGS) entry which is preliminary data.</text>
</comment>
<dbReference type="GO" id="GO:0004656">
    <property type="term" value="F:procollagen-proline 4-dioxygenase activity"/>
    <property type="evidence" value="ECO:0007669"/>
    <property type="project" value="TreeGrafter"/>
</dbReference>
<gene>
    <name evidence="7" type="ORF">QBC37DRAFT_299202</name>
</gene>
<evidence type="ECO:0000256" key="2">
    <source>
        <dbReference type="ARBA" id="ARBA00022723"/>
    </source>
</evidence>
<dbReference type="InterPro" id="IPR045054">
    <property type="entry name" value="P4HA-like"/>
</dbReference>
<dbReference type="EMBL" id="MU858311">
    <property type="protein sequence ID" value="KAK4207216.1"/>
    <property type="molecule type" value="Genomic_DNA"/>
</dbReference>
<evidence type="ECO:0000256" key="1">
    <source>
        <dbReference type="ARBA" id="ARBA00001961"/>
    </source>
</evidence>
<evidence type="ECO:0000313" key="8">
    <source>
        <dbReference type="Proteomes" id="UP001301769"/>
    </source>
</evidence>
<dbReference type="PANTHER" id="PTHR10869:SF242">
    <property type="entry name" value="PROLYL 4-HYDROXYLASE ALPHA SUBUNIT DOMAIN-CONTAINING PROTEIN"/>
    <property type="match status" value="1"/>
</dbReference>
<dbReference type="AlphaFoldDB" id="A0AAN7AZI8"/>
<keyword evidence="5" id="KW-0408">Iron</keyword>
<dbReference type="Pfam" id="PF13640">
    <property type="entry name" value="2OG-FeII_Oxy_3"/>
    <property type="match status" value="1"/>
</dbReference>
<keyword evidence="2" id="KW-0479">Metal-binding</keyword>
<protein>
    <recommendedName>
        <fullName evidence="6">Prolyl 4-hydroxylase alpha subunit domain-containing protein</fullName>
    </recommendedName>
</protein>
<evidence type="ECO:0000256" key="5">
    <source>
        <dbReference type="ARBA" id="ARBA00023004"/>
    </source>
</evidence>
<dbReference type="GO" id="GO:0005783">
    <property type="term" value="C:endoplasmic reticulum"/>
    <property type="evidence" value="ECO:0007669"/>
    <property type="project" value="TreeGrafter"/>
</dbReference>
<dbReference type="Gene3D" id="2.60.120.620">
    <property type="entry name" value="q2cbj1_9rhob like domain"/>
    <property type="match status" value="1"/>
</dbReference>
<keyword evidence="4" id="KW-0560">Oxidoreductase</keyword>
<dbReference type="InterPro" id="IPR044862">
    <property type="entry name" value="Pro_4_hyd_alph_FE2OG_OXY"/>
</dbReference>
<dbReference type="SMART" id="SM00702">
    <property type="entry name" value="P4Hc"/>
    <property type="match status" value="1"/>
</dbReference>
<evidence type="ECO:0000256" key="3">
    <source>
        <dbReference type="ARBA" id="ARBA00022964"/>
    </source>
</evidence>
<dbReference type="InterPro" id="IPR006620">
    <property type="entry name" value="Pro_4_hyd_alph"/>
</dbReference>
<evidence type="ECO:0000313" key="7">
    <source>
        <dbReference type="EMBL" id="KAK4207216.1"/>
    </source>
</evidence>
<feature type="domain" description="Prolyl 4-hydroxylase alpha subunit" evidence="6">
    <location>
        <begin position="64"/>
        <end position="277"/>
    </location>
</feature>